<keyword evidence="2" id="KW-0472">Membrane</keyword>
<name>A0A7V9AA43_9BACT</name>
<feature type="compositionally biased region" description="Basic and acidic residues" evidence="1">
    <location>
        <begin position="110"/>
        <end position="135"/>
    </location>
</feature>
<feature type="region of interest" description="Disordered" evidence="1">
    <location>
        <begin position="110"/>
        <end position="150"/>
    </location>
</feature>
<keyword evidence="4" id="KW-1185">Reference proteome</keyword>
<accession>A0A7V9AA43</accession>
<dbReference type="EMBL" id="JACEFB010000001">
    <property type="protein sequence ID" value="MBA2224658.1"/>
    <property type="molecule type" value="Genomic_DNA"/>
</dbReference>
<dbReference type="AlphaFoldDB" id="A0A7V9AA43"/>
<feature type="region of interest" description="Disordered" evidence="1">
    <location>
        <begin position="85"/>
        <end position="104"/>
    </location>
</feature>
<keyword evidence="2" id="KW-0812">Transmembrane</keyword>
<feature type="compositionally biased region" description="Low complexity" evidence="1">
    <location>
        <begin position="90"/>
        <end position="100"/>
    </location>
</feature>
<feature type="compositionally biased region" description="Polar residues" evidence="1">
    <location>
        <begin position="289"/>
        <end position="299"/>
    </location>
</feature>
<evidence type="ECO:0000256" key="1">
    <source>
        <dbReference type="SAM" id="MobiDB-lite"/>
    </source>
</evidence>
<proteinExistence type="predicted"/>
<sequence length="493" mass="52006">MAAVHLTLEEAAERLGITPDELKRRLKTDPAFKILTPIRDGATLRFKASAVDELARQLGAASDPGLMLAPMTGREELDSDDFRVPTLLHSSSTSPSSSPSDDADIFSLSKEEVPLDKSKGKPDSDVRLEASDRRTSSAQDKNASVPTEEIDVDVISSQSAIIRGASSSKLVPPAPSSGKILATEAAASLPSDSDSSEFELSLDSDSDDFQLNLNADASDEVKLGQEAPASPARGASGINLRQPADSGISLEKDSAASPKPAQEKPSDEELDFELTLDSNTAASGIKLSGLTSKPSTAPDSDSEFELTLDDSSGSGASMEHAVLEELGEIVEASEEEKESKGDIFETDFEVPPLEESGSASEAVALETDTDIAEGELSEVVVEETSEEQLAEAEVDLAEAELEEGPSASQALRGVPTTLPEEELAAVAAAPYQPVPWGPLPAILLLLALPFMFLGVLMGYQAVETMVGYQQPQKPVAPLLRSIASTLDMELKDQ</sequence>
<comment type="caution">
    <text evidence="3">The sequence shown here is derived from an EMBL/GenBank/DDBJ whole genome shotgun (WGS) entry which is preliminary data.</text>
</comment>
<feature type="compositionally biased region" description="Polar residues" evidence="1">
    <location>
        <begin position="136"/>
        <end position="145"/>
    </location>
</feature>
<protein>
    <submittedName>
        <fullName evidence="3">Helix-turn-helix domain-containing protein</fullName>
    </submittedName>
</protein>
<evidence type="ECO:0000313" key="4">
    <source>
        <dbReference type="Proteomes" id="UP000542342"/>
    </source>
</evidence>
<evidence type="ECO:0000256" key="2">
    <source>
        <dbReference type="SAM" id="Phobius"/>
    </source>
</evidence>
<evidence type="ECO:0000313" key="3">
    <source>
        <dbReference type="EMBL" id="MBA2224658.1"/>
    </source>
</evidence>
<feature type="transmembrane region" description="Helical" evidence="2">
    <location>
        <begin position="439"/>
        <end position="459"/>
    </location>
</feature>
<keyword evidence="2" id="KW-1133">Transmembrane helix</keyword>
<dbReference type="RefSeq" id="WP_194536092.1">
    <property type="nucleotide sequence ID" value="NZ_JACEFB010000001.1"/>
</dbReference>
<feature type="compositionally biased region" description="Acidic residues" evidence="1">
    <location>
        <begin position="194"/>
        <end position="208"/>
    </location>
</feature>
<dbReference type="Proteomes" id="UP000542342">
    <property type="component" value="Unassembled WGS sequence"/>
</dbReference>
<feature type="compositionally biased region" description="Low complexity" evidence="1">
    <location>
        <begin position="184"/>
        <end position="193"/>
    </location>
</feature>
<organism evidence="3 4">
    <name type="scientific">Thermogemmata fonticola</name>
    <dbReference type="NCBI Taxonomy" id="2755323"/>
    <lineage>
        <taxon>Bacteria</taxon>
        <taxon>Pseudomonadati</taxon>
        <taxon>Planctomycetota</taxon>
        <taxon>Planctomycetia</taxon>
        <taxon>Gemmatales</taxon>
        <taxon>Gemmataceae</taxon>
        <taxon>Thermogemmata</taxon>
    </lineage>
</organism>
<feature type="region of interest" description="Disordered" evidence="1">
    <location>
        <begin position="182"/>
        <end position="317"/>
    </location>
</feature>
<gene>
    <name evidence="3" type="ORF">H0921_00605</name>
</gene>
<reference evidence="3 4" key="1">
    <citation type="submission" date="2020-07" db="EMBL/GenBank/DDBJ databases">
        <title>Thermogemmata thermophila gen. nov., sp. nov., a novel moderate thermophilic planctomycete from a Kamchatka hot spring.</title>
        <authorList>
            <person name="Elcheninov A.G."/>
            <person name="Podosokorskaya O.A."/>
            <person name="Kovaleva O.L."/>
            <person name="Novikov A."/>
            <person name="Bonch-Osmolovskaya E.A."/>
            <person name="Toshchakov S.V."/>
            <person name="Kublanov I.V."/>
        </authorList>
    </citation>
    <scope>NUCLEOTIDE SEQUENCE [LARGE SCALE GENOMIC DNA]</scope>
    <source>
        <strain evidence="3 4">2918</strain>
    </source>
</reference>